<dbReference type="Proteomes" id="UP001179121">
    <property type="component" value="Chromosome"/>
</dbReference>
<evidence type="ECO:0000259" key="1">
    <source>
        <dbReference type="Pfam" id="PF08421"/>
    </source>
</evidence>
<dbReference type="PANTHER" id="PTHR43861">
    <property type="entry name" value="TRANS-ACONITATE 2-METHYLTRANSFERASE-RELATED"/>
    <property type="match status" value="1"/>
</dbReference>
<dbReference type="AlphaFoldDB" id="A0AA86N0R8"/>
<accession>A0AA86N0R8</accession>
<dbReference type="InterPro" id="IPR038576">
    <property type="entry name" value="Methyltransf_Zn-bd_dom_put_sf"/>
</dbReference>
<protein>
    <submittedName>
        <fullName evidence="3">C-methyltransferase</fullName>
    </submittedName>
</protein>
<feature type="domain" description="C-methyltransferase" evidence="2">
    <location>
        <begin position="247"/>
        <end position="405"/>
    </location>
</feature>
<name>A0AA86N0R8_9BACT</name>
<evidence type="ECO:0000313" key="3">
    <source>
        <dbReference type="EMBL" id="CAI4032577.1"/>
    </source>
</evidence>
<gene>
    <name evidence="3" type="ORF">DNFV4_03007</name>
</gene>
<dbReference type="Gene3D" id="6.20.50.110">
    <property type="entry name" value="Methyltransferase, zinc-binding domain"/>
    <property type="match status" value="1"/>
</dbReference>
<dbReference type="EMBL" id="OX365700">
    <property type="protein sequence ID" value="CAI4032577.1"/>
    <property type="molecule type" value="Genomic_DNA"/>
</dbReference>
<keyword evidence="4" id="KW-1185">Reference proteome</keyword>
<dbReference type="Gene3D" id="6.10.250.3100">
    <property type="match status" value="1"/>
</dbReference>
<dbReference type="Pfam" id="PF13489">
    <property type="entry name" value="Methyltransf_23"/>
    <property type="match status" value="1"/>
</dbReference>
<sequence length="411" mass="46568">MSRSKCRLCACDLEHTFVDLGMSPLANSYLQPAQLGHMERFYPLHVYVCQHCLLVQLEEFQSPEDIFGDYAYFSSYSDSFLQHARSYVDTAVERWGLAAKNLVVEVASNDGYLLQYFVERSVPVLGIEPAVNVAAVAMRKGIPTVTKFFGMESARQLAAEGRQGDLIIANNVLAHVPQVNDFVAGLKILLKPTGVVTVEFPHLAQLMARNQFDTIYHEHFSYFSFLVVERLFAQHGIKVFDVEEIWTHGGSLRVYGCHAEDDAKHVNVRVDELRSRERQTGFADLAHYLAFGPQVEETKQKLLSFLISAKREGKTVVGYGAPAKAITLLNYCGVRTDFIEYTVDRSPHKQGQYLPGVHVPIYAPERLRQTRPHYVLIFAWNLREEIMSQIAYIREWGGQFVVPIPEVAVYS</sequence>
<dbReference type="Pfam" id="PF08421">
    <property type="entry name" value="Methyltransf_13"/>
    <property type="match status" value="1"/>
</dbReference>
<dbReference type="CDD" id="cd02440">
    <property type="entry name" value="AdoMet_MTases"/>
    <property type="match status" value="1"/>
</dbReference>
<feature type="domain" description="Methyltransferase putative zinc binding" evidence="1">
    <location>
        <begin position="6"/>
        <end position="67"/>
    </location>
</feature>
<dbReference type="Gene3D" id="3.40.50.720">
    <property type="entry name" value="NAD(P)-binding Rossmann-like Domain"/>
    <property type="match status" value="1"/>
</dbReference>
<dbReference type="Pfam" id="PF08484">
    <property type="entry name" value="Methyltransf_14"/>
    <property type="match status" value="1"/>
</dbReference>
<dbReference type="PANTHER" id="PTHR43861:SF5">
    <property type="entry name" value="BLL5978 PROTEIN"/>
    <property type="match status" value="1"/>
</dbReference>
<dbReference type="InterPro" id="IPR029063">
    <property type="entry name" value="SAM-dependent_MTases_sf"/>
</dbReference>
<dbReference type="InterPro" id="IPR013630">
    <property type="entry name" value="Methyltransf_Zn-bd_dom_put"/>
</dbReference>
<dbReference type="KEGG" id="nti:DNFV4_03007"/>
<dbReference type="Gene3D" id="3.40.50.150">
    <property type="entry name" value="Vaccinia Virus protein VP39"/>
    <property type="match status" value="1"/>
</dbReference>
<dbReference type="RefSeq" id="WP_289269299.1">
    <property type="nucleotide sequence ID" value="NZ_OX365700.1"/>
</dbReference>
<evidence type="ECO:0000313" key="4">
    <source>
        <dbReference type="Proteomes" id="UP001179121"/>
    </source>
</evidence>
<reference evidence="3" key="1">
    <citation type="submission" date="2022-10" db="EMBL/GenBank/DDBJ databases">
        <authorList>
            <person name="Koch H."/>
        </authorList>
    </citation>
    <scope>NUCLEOTIDE SEQUENCE</scope>
    <source>
        <strain evidence="3">DNF</strain>
    </source>
</reference>
<proteinExistence type="predicted"/>
<dbReference type="SUPFAM" id="SSF53335">
    <property type="entry name" value="S-adenosyl-L-methionine-dependent methyltransferases"/>
    <property type="match status" value="1"/>
</dbReference>
<dbReference type="InterPro" id="IPR013691">
    <property type="entry name" value="MeTrfase_14"/>
</dbReference>
<organism evidence="3 4">
    <name type="scientific">Nitrospira tepida</name>
    <dbReference type="NCBI Taxonomy" id="2973512"/>
    <lineage>
        <taxon>Bacteria</taxon>
        <taxon>Pseudomonadati</taxon>
        <taxon>Nitrospirota</taxon>
        <taxon>Nitrospiria</taxon>
        <taxon>Nitrospirales</taxon>
        <taxon>Nitrospiraceae</taxon>
        <taxon>Nitrospira</taxon>
    </lineage>
</organism>
<evidence type="ECO:0000259" key="2">
    <source>
        <dbReference type="Pfam" id="PF08484"/>
    </source>
</evidence>